<dbReference type="InterPro" id="IPR003135">
    <property type="entry name" value="ATP-grasp_carboxylate-amine"/>
</dbReference>
<feature type="binding site" evidence="4">
    <location>
        <begin position="173"/>
        <end position="176"/>
    </location>
    <ligand>
        <name>ATP</name>
        <dbReference type="ChEBI" id="CHEBI:30616"/>
    </ligand>
</feature>
<comment type="function">
    <text evidence="5">Catalyzes the ATP-dependent conversion of 5-aminoimidazole ribonucleotide (AIR) and HCO(3)- to N5-carboxyaminoimidazole ribonucleotide (N5-CAIR).</text>
</comment>
<comment type="function">
    <text evidence="4">Catalyzes the ATP-dependent conversion of 5-aminoimidazole ribonucleotide (AIR) and HCO(3)(-) to N5-carboxyaminoimidazole ribonucleotide (N5-CAIR).</text>
</comment>
<dbReference type="InterPro" id="IPR040686">
    <property type="entry name" value="PurK_C"/>
</dbReference>
<dbReference type="SUPFAM" id="SSF52440">
    <property type="entry name" value="PreATP-grasp domain"/>
    <property type="match status" value="1"/>
</dbReference>
<gene>
    <name evidence="4 5" type="primary">purK</name>
    <name evidence="7" type="ORF">SAMN04488128_108141</name>
</gene>
<comment type="similarity">
    <text evidence="4 5">Belongs to the PurK/PurT family.</text>
</comment>
<dbReference type="PROSITE" id="PS50975">
    <property type="entry name" value="ATP_GRASP"/>
    <property type="match status" value="1"/>
</dbReference>
<evidence type="ECO:0000256" key="3">
    <source>
        <dbReference type="ARBA" id="ARBA00022840"/>
    </source>
</evidence>
<dbReference type="GO" id="GO:0005524">
    <property type="term" value="F:ATP binding"/>
    <property type="evidence" value="ECO:0007669"/>
    <property type="project" value="UniProtKB-UniRule"/>
</dbReference>
<dbReference type="GO" id="GO:0006189">
    <property type="term" value="P:'de novo' IMP biosynthetic process"/>
    <property type="evidence" value="ECO:0007669"/>
    <property type="project" value="UniProtKB-UniRule"/>
</dbReference>
<dbReference type="HAMAP" id="MF_01928">
    <property type="entry name" value="PurK"/>
    <property type="match status" value="1"/>
</dbReference>
<comment type="catalytic activity">
    <reaction evidence="4 5">
        <text>5-amino-1-(5-phospho-beta-D-ribosyl)imidazole + hydrogencarbonate + ATP = 5-carboxyamino-1-(5-phospho-D-ribosyl)imidazole + ADP + phosphate + 2 H(+)</text>
        <dbReference type="Rhea" id="RHEA:19317"/>
        <dbReference type="ChEBI" id="CHEBI:15378"/>
        <dbReference type="ChEBI" id="CHEBI:17544"/>
        <dbReference type="ChEBI" id="CHEBI:30616"/>
        <dbReference type="ChEBI" id="CHEBI:43474"/>
        <dbReference type="ChEBI" id="CHEBI:58730"/>
        <dbReference type="ChEBI" id="CHEBI:137981"/>
        <dbReference type="ChEBI" id="CHEBI:456216"/>
        <dbReference type="EC" id="6.3.4.18"/>
    </reaction>
</comment>
<dbReference type="GO" id="GO:0046872">
    <property type="term" value="F:metal ion binding"/>
    <property type="evidence" value="ECO:0007669"/>
    <property type="project" value="InterPro"/>
</dbReference>
<dbReference type="PANTHER" id="PTHR11609:SF5">
    <property type="entry name" value="PHOSPHORIBOSYLAMINOIMIDAZOLE CARBOXYLASE"/>
    <property type="match status" value="1"/>
</dbReference>
<evidence type="ECO:0000313" key="7">
    <source>
        <dbReference type="EMBL" id="SKA47257.1"/>
    </source>
</evidence>
<dbReference type="InterPro" id="IPR005875">
    <property type="entry name" value="PurK"/>
</dbReference>
<dbReference type="OrthoDB" id="9804625at2"/>
<feature type="binding site" evidence="4">
    <location>
        <position position="104"/>
    </location>
    <ligand>
        <name>ATP</name>
        <dbReference type="ChEBI" id="CHEBI:30616"/>
    </ligand>
</feature>
<feature type="binding site" evidence="4">
    <location>
        <position position="181"/>
    </location>
    <ligand>
        <name>ATP</name>
        <dbReference type="ChEBI" id="CHEBI:30616"/>
    </ligand>
</feature>
<dbReference type="PANTHER" id="PTHR11609">
    <property type="entry name" value="PURINE BIOSYNTHESIS PROTEIN 6/7, PUR6/7"/>
    <property type="match status" value="1"/>
</dbReference>
<dbReference type="InterPro" id="IPR011054">
    <property type="entry name" value="Rudment_hybrid_motif"/>
</dbReference>
<comment type="pathway">
    <text evidence="4 5">Purine metabolism; IMP biosynthesis via de novo pathway; 5-amino-1-(5-phospho-D-ribosyl)imidazole-4-carboxylate from 5-amino-1-(5-phospho-D-ribosyl)imidazole (N5-CAIR route): step 1/2.</text>
</comment>
<dbReference type="Pfam" id="PF22660">
    <property type="entry name" value="RS_preATP-grasp-like"/>
    <property type="match status" value="1"/>
</dbReference>
<comment type="subunit">
    <text evidence="4 5">Homodimer.</text>
</comment>
<dbReference type="NCBIfam" id="NF004679">
    <property type="entry name" value="PRK06019.1-5"/>
    <property type="match status" value="1"/>
</dbReference>
<evidence type="ECO:0000313" key="8">
    <source>
        <dbReference type="Proteomes" id="UP000190367"/>
    </source>
</evidence>
<evidence type="ECO:0000256" key="4">
    <source>
        <dbReference type="HAMAP-Rule" id="MF_01928"/>
    </source>
</evidence>
<keyword evidence="1 4" id="KW-0547">Nucleotide-binding</keyword>
<keyword evidence="3 4" id="KW-0067">ATP-binding</keyword>
<keyword evidence="8" id="KW-1185">Reference proteome</keyword>
<dbReference type="InterPro" id="IPR054350">
    <property type="entry name" value="PurT/PurK_preATP-grasp"/>
</dbReference>
<dbReference type="SUPFAM" id="SSF56059">
    <property type="entry name" value="Glutathione synthetase ATP-binding domain-like"/>
    <property type="match status" value="1"/>
</dbReference>
<sequence length="372" mass="40923">MLENLKIGILGGGQLGAMLMRHAIDFGLSVSFMDNDAHAPCSRYTSSFFCGDPASFEAVLEFGKGLDVITIEKEAVNIAALRQLEKQGVKVFPSPDTIEVIQDKFTQKQFLLSHRVPVVPGEAIQGKNELYQYENKLPRCLKKRRDGYDGYGVMVLKTKEDIAAAFDAPCVVEELVEIKHEISVIVARNEQGGVACYDPVMMAFSEEKFILDYQIAPAQLDEEIVKEATALARKIAEALKLVGILAVEMFITKDGKLLVNELAPRPHNSGHHTIEASTTSQYEQLLRAILGLPLGATELHLPSLMLNILENDALNADRPGKLKGLLEIPGAHLHWYGKKGGRPGRKIGHVTVTGNTMENVMAKAETIRKILN</sequence>
<evidence type="ECO:0000256" key="1">
    <source>
        <dbReference type="ARBA" id="ARBA00022741"/>
    </source>
</evidence>
<accession>A0A1T4U3J5</accession>
<dbReference type="GO" id="GO:0004638">
    <property type="term" value="F:phosphoribosylaminoimidazole carboxylase activity"/>
    <property type="evidence" value="ECO:0007669"/>
    <property type="project" value="InterPro"/>
</dbReference>
<feature type="domain" description="ATP-grasp" evidence="6">
    <location>
        <begin position="108"/>
        <end position="290"/>
    </location>
</feature>
<dbReference type="NCBIfam" id="TIGR01161">
    <property type="entry name" value="purK"/>
    <property type="match status" value="1"/>
</dbReference>
<dbReference type="GO" id="GO:0034028">
    <property type="term" value="F:5-(carboxyamino)imidazole ribonucleotide synthase activity"/>
    <property type="evidence" value="ECO:0007669"/>
    <property type="project" value="UniProtKB-UniRule"/>
</dbReference>
<keyword evidence="2 4" id="KW-0658">Purine biosynthesis</keyword>
<comment type="caution">
    <text evidence="4">Lacks conserved residue(s) required for the propagation of feature annotation.</text>
</comment>
<dbReference type="RefSeq" id="WP_078673193.1">
    <property type="nucleotide sequence ID" value="NZ_FUWZ01000008.1"/>
</dbReference>
<proteinExistence type="inferred from homology"/>
<dbReference type="Gene3D" id="3.30.470.20">
    <property type="entry name" value="ATP-grasp fold, B domain"/>
    <property type="match status" value="1"/>
</dbReference>
<dbReference type="GO" id="GO:0005829">
    <property type="term" value="C:cytosol"/>
    <property type="evidence" value="ECO:0007669"/>
    <property type="project" value="TreeGrafter"/>
</dbReference>
<dbReference type="SUPFAM" id="SSF51246">
    <property type="entry name" value="Rudiment single hybrid motif"/>
    <property type="match status" value="1"/>
</dbReference>
<organism evidence="7 8">
    <name type="scientific">Chitinophaga eiseniae</name>
    <dbReference type="NCBI Taxonomy" id="634771"/>
    <lineage>
        <taxon>Bacteria</taxon>
        <taxon>Pseudomonadati</taxon>
        <taxon>Bacteroidota</taxon>
        <taxon>Chitinophagia</taxon>
        <taxon>Chitinophagales</taxon>
        <taxon>Chitinophagaceae</taxon>
        <taxon>Chitinophaga</taxon>
    </lineage>
</organism>
<dbReference type="UniPathway" id="UPA00074">
    <property type="reaction ID" value="UER00942"/>
</dbReference>
<dbReference type="Pfam" id="PF17769">
    <property type="entry name" value="PurK_C"/>
    <property type="match status" value="1"/>
</dbReference>
<dbReference type="EC" id="6.3.4.18" evidence="4 5"/>
<dbReference type="Gene3D" id="3.30.1490.20">
    <property type="entry name" value="ATP-grasp fold, A domain"/>
    <property type="match status" value="1"/>
</dbReference>
<evidence type="ECO:0000259" key="6">
    <source>
        <dbReference type="PROSITE" id="PS50975"/>
    </source>
</evidence>
<dbReference type="EMBL" id="FUWZ01000008">
    <property type="protein sequence ID" value="SKA47257.1"/>
    <property type="molecule type" value="Genomic_DNA"/>
</dbReference>
<dbReference type="STRING" id="634771.SAMN04488128_108141"/>
<name>A0A1T4U3J5_9BACT</name>
<keyword evidence="4 5" id="KW-0436">Ligase</keyword>
<evidence type="ECO:0000256" key="5">
    <source>
        <dbReference type="RuleBase" id="RU361200"/>
    </source>
</evidence>
<protein>
    <recommendedName>
        <fullName evidence="4 5">N5-carboxyaminoimidazole ribonucleotide synthase</fullName>
        <shortName evidence="4 5">N5-CAIR synthase</shortName>
        <ecNumber evidence="4 5">6.3.4.18</ecNumber>
    </recommendedName>
    <alternativeName>
        <fullName evidence="4 5">5-(carboxyamino)imidazole ribonucleotide synthetase</fullName>
    </alternativeName>
</protein>
<dbReference type="Proteomes" id="UP000190367">
    <property type="component" value="Unassembled WGS sequence"/>
</dbReference>
<feature type="binding site" evidence="4">
    <location>
        <begin position="260"/>
        <end position="261"/>
    </location>
    <ligand>
        <name>ATP</name>
        <dbReference type="ChEBI" id="CHEBI:30616"/>
    </ligand>
</feature>
<reference evidence="8" key="1">
    <citation type="submission" date="2017-02" db="EMBL/GenBank/DDBJ databases">
        <authorList>
            <person name="Varghese N."/>
            <person name="Submissions S."/>
        </authorList>
    </citation>
    <scope>NUCLEOTIDE SEQUENCE [LARGE SCALE GENOMIC DNA]</scope>
    <source>
        <strain evidence="8">DSM 22224</strain>
    </source>
</reference>
<dbReference type="InterPro" id="IPR011761">
    <property type="entry name" value="ATP-grasp"/>
</dbReference>
<dbReference type="Gene3D" id="3.40.50.20">
    <property type="match status" value="1"/>
</dbReference>
<dbReference type="InterPro" id="IPR016185">
    <property type="entry name" value="PreATP-grasp_dom_sf"/>
</dbReference>
<feature type="binding site" evidence="4">
    <location>
        <position position="142"/>
    </location>
    <ligand>
        <name>ATP</name>
        <dbReference type="ChEBI" id="CHEBI:30616"/>
    </ligand>
</feature>
<dbReference type="Pfam" id="PF02222">
    <property type="entry name" value="ATP-grasp"/>
    <property type="match status" value="1"/>
</dbReference>
<dbReference type="InterPro" id="IPR013815">
    <property type="entry name" value="ATP_grasp_subdomain_1"/>
</dbReference>
<evidence type="ECO:0000256" key="2">
    <source>
        <dbReference type="ARBA" id="ARBA00022755"/>
    </source>
</evidence>
<dbReference type="AlphaFoldDB" id="A0A1T4U3J5"/>